<feature type="compositionally biased region" description="Low complexity" evidence="8">
    <location>
        <begin position="22"/>
        <end position="41"/>
    </location>
</feature>
<feature type="compositionally biased region" description="Gly residues" evidence="8">
    <location>
        <begin position="9"/>
        <end position="21"/>
    </location>
</feature>
<dbReference type="InterPro" id="IPR004861">
    <property type="entry name" value="Siw14-like"/>
</dbReference>
<evidence type="ECO:0000256" key="3">
    <source>
        <dbReference type="ARBA" id="ARBA00044949"/>
    </source>
</evidence>
<protein>
    <recommendedName>
        <fullName evidence="1">diphosphoinositol-polyphosphate diphosphatase</fullName>
        <ecNumber evidence="1">3.6.1.52</ecNumber>
    </recommendedName>
</protein>
<evidence type="ECO:0000256" key="8">
    <source>
        <dbReference type="SAM" id="MobiDB-lite"/>
    </source>
</evidence>
<evidence type="ECO:0000256" key="6">
    <source>
        <dbReference type="ARBA" id="ARBA00047927"/>
    </source>
</evidence>
<feature type="domain" description="Tyrosine specific protein phosphatases" evidence="10">
    <location>
        <begin position="330"/>
        <end position="403"/>
    </location>
</feature>
<dbReference type="PROSITE" id="PS50056">
    <property type="entry name" value="TYR_PHOSPHATASE_2"/>
    <property type="match status" value="1"/>
</dbReference>
<name>A0AAN6JTH4_9BASI</name>
<evidence type="ECO:0000256" key="5">
    <source>
        <dbReference type="ARBA" id="ARBA00047562"/>
    </source>
</evidence>
<dbReference type="PROSITE" id="PS00383">
    <property type="entry name" value="TYR_PHOSPHATASE_1"/>
    <property type="match status" value="1"/>
</dbReference>
<organism evidence="11 12">
    <name type="scientific">Tilletia horrida</name>
    <dbReference type="NCBI Taxonomy" id="155126"/>
    <lineage>
        <taxon>Eukaryota</taxon>
        <taxon>Fungi</taxon>
        <taxon>Dikarya</taxon>
        <taxon>Basidiomycota</taxon>
        <taxon>Ustilaginomycotina</taxon>
        <taxon>Exobasidiomycetes</taxon>
        <taxon>Tilletiales</taxon>
        <taxon>Tilletiaceae</taxon>
        <taxon>Tilletia</taxon>
    </lineage>
</organism>
<feature type="region of interest" description="Disordered" evidence="8">
    <location>
        <begin position="175"/>
        <end position="250"/>
    </location>
</feature>
<evidence type="ECO:0000259" key="9">
    <source>
        <dbReference type="PROSITE" id="PS50054"/>
    </source>
</evidence>
<comment type="catalytic activity">
    <reaction evidence="6">
        <text>1,5-bis(diphospho)-1D-myo-inositol 2,3,4,6-tetrakisphosphate + H2O = 1-diphospho-1D-myo-inositol 2,3,4,5,6-pentakisphosphate + phosphate + 2 H(+)</text>
        <dbReference type="Rhea" id="RHEA:79699"/>
        <dbReference type="ChEBI" id="CHEBI:15377"/>
        <dbReference type="ChEBI" id="CHEBI:15378"/>
        <dbReference type="ChEBI" id="CHEBI:43474"/>
        <dbReference type="ChEBI" id="CHEBI:74946"/>
        <dbReference type="ChEBI" id="CHEBI:77983"/>
        <dbReference type="EC" id="3.6.1.52"/>
    </reaction>
    <physiologicalReaction direction="left-to-right" evidence="6">
        <dbReference type="Rhea" id="RHEA:79700"/>
    </physiologicalReaction>
</comment>
<dbReference type="FunFam" id="3.90.190.10:FF:000024">
    <property type="entry name" value="probable tyrosine-protein phosphatase At1g05000"/>
    <property type="match status" value="1"/>
</dbReference>
<gene>
    <name evidence="11" type="primary">SIW14</name>
    <name evidence="11" type="ORF">OC842_001150</name>
</gene>
<dbReference type="EC" id="3.6.1.52" evidence="1"/>
<comment type="caution">
    <text evidence="11">The sequence shown here is derived from an EMBL/GenBank/DDBJ whole genome shotgun (WGS) entry which is preliminary data.</text>
</comment>
<sequence>MSAPSTSGSGAGSGAGAGRAGAGTSISMSTGTGGTSMSRAPSQPPRPPPASTATSTSSSRTHSRQTSGHHHHHHQQQHHAHFHPSTGTSTGAGTTAPSSAFSTPMGGSGFLPPLSALSTASGAGSLLKLGQYQQQQLDVALPPAPAGCPSFLHRILITHDADYRKRALEAAVQYAQDDTDADSTVSHRRPDTPGSVVSTTTTGGSSASMTASVSTLAGGAAGSSVGGQNVPRTPLHLTPPPPPPPTAAAASLSTSLPFLVPLVPPENFSMVNSRVYRSSLPLKKHFPFLRTLGLRSVLTLILEEYPASNTSFLEENGIRFFQFGIPGNKEPFVQIPEDMISNALLAILDRRNHPMLIHCNKGKHRTGCLVGCLRKLQQWSLTTIFDEYRRFSAPKSRSMDQEFVELYAGEDEVWARVEPRWVPDWAGLPRGRLFWDGSEEEDQEDREDVEGEGWGGEDGQEGQMLNEEQLQQQQVEDDAFSAWPERGRPP</sequence>
<comment type="similarity">
    <text evidence="3">Belongs to the protein-tyrosine phosphatase family. Atypical dual-specificity phosphatase Siw14-like subfamily.</text>
</comment>
<dbReference type="InterPro" id="IPR016130">
    <property type="entry name" value="Tyr_Pase_AS"/>
</dbReference>
<dbReference type="PRINTS" id="PR01911">
    <property type="entry name" value="PFDSPHPHTASE"/>
</dbReference>
<dbReference type="AlphaFoldDB" id="A0AAN6JTH4"/>
<dbReference type="SUPFAM" id="SSF52799">
    <property type="entry name" value="(Phosphotyrosine protein) phosphatases II"/>
    <property type="match status" value="1"/>
</dbReference>
<evidence type="ECO:0000256" key="2">
    <source>
        <dbReference type="ARBA" id="ARBA00022801"/>
    </source>
</evidence>
<keyword evidence="12" id="KW-1185">Reference proteome</keyword>
<feature type="compositionally biased region" description="Low complexity" evidence="8">
    <location>
        <begin position="51"/>
        <end position="60"/>
    </location>
</feature>
<dbReference type="InterPro" id="IPR020428">
    <property type="entry name" value="PFA-DSPs"/>
</dbReference>
<feature type="region of interest" description="Disordered" evidence="8">
    <location>
        <begin position="434"/>
        <end position="490"/>
    </location>
</feature>
<evidence type="ECO:0000256" key="7">
    <source>
        <dbReference type="ARBA" id="ARBA00048424"/>
    </source>
</evidence>
<dbReference type="InterPro" id="IPR000387">
    <property type="entry name" value="Tyr_Pase_dom"/>
</dbReference>
<comment type="catalytic activity">
    <reaction evidence="7">
        <text>6-diphospho-1D-myo-inositol pentakisphosphate + H2O = 1D-myo-inositol hexakisphosphate + phosphate + H(+)</text>
        <dbReference type="Rhea" id="RHEA:79703"/>
        <dbReference type="ChEBI" id="CHEBI:15377"/>
        <dbReference type="ChEBI" id="CHEBI:15378"/>
        <dbReference type="ChEBI" id="CHEBI:43474"/>
        <dbReference type="ChEBI" id="CHEBI:58130"/>
        <dbReference type="ChEBI" id="CHEBI:230534"/>
        <dbReference type="EC" id="3.6.1.52"/>
    </reaction>
    <physiologicalReaction direction="left-to-right" evidence="7">
        <dbReference type="Rhea" id="RHEA:79704"/>
    </physiologicalReaction>
</comment>
<proteinExistence type="inferred from homology"/>
<dbReference type="GO" id="GO:0005737">
    <property type="term" value="C:cytoplasm"/>
    <property type="evidence" value="ECO:0007669"/>
    <property type="project" value="TreeGrafter"/>
</dbReference>
<evidence type="ECO:0000256" key="1">
    <source>
        <dbReference type="ARBA" id="ARBA00012527"/>
    </source>
</evidence>
<dbReference type="Pfam" id="PF03162">
    <property type="entry name" value="Y_phosphatase2"/>
    <property type="match status" value="1"/>
</dbReference>
<feature type="compositionally biased region" description="Low complexity" evidence="8">
    <location>
        <begin position="83"/>
        <end position="104"/>
    </location>
</feature>
<reference evidence="11" key="1">
    <citation type="journal article" date="2023" name="PhytoFront">
        <title>Draft Genome Resources of Seven Strains of Tilletia horrida, Causal Agent of Kernel Smut of Rice.</title>
        <authorList>
            <person name="Khanal S."/>
            <person name="Antony Babu S."/>
            <person name="Zhou X.G."/>
        </authorList>
    </citation>
    <scope>NUCLEOTIDE SEQUENCE</scope>
    <source>
        <strain evidence="11">TX3</strain>
    </source>
</reference>
<dbReference type="GO" id="GO:0052840">
    <property type="term" value="F:inositol diphosphate tetrakisphosphate diphosphatase activity"/>
    <property type="evidence" value="ECO:0007669"/>
    <property type="project" value="TreeGrafter"/>
</dbReference>
<evidence type="ECO:0000313" key="12">
    <source>
        <dbReference type="Proteomes" id="UP001176521"/>
    </source>
</evidence>
<keyword evidence="2 11" id="KW-0378">Hydrolase</keyword>
<feature type="compositionally biased region" description="Pro residues" evidence="8">
    <location>
        <begin position="237"/>
        <end position="246"/>
    </location>
</feature>
<feature type="compositionally biased region" description="Acidic residues" evidence="8">
    <location>
        <begin position="437"/>
        <end position="451"/>
    </location>
</feature>
<comment type="catalytic activity">
    <reaction evidence="4">
        <text>5-diphospho-1D-myo-inositol 1,2,3,4,6-pentakisphosphate + H2O = 1D-myo-inositol hexakisphosphate + phosphate + H(+)</text>
        <dbReference type="Rhea" id="RHEA:22384"/>
        <dbReference type="ChEBI" id="CHEBI:15377"/>
        <dbReference type="ChEBI" id="CHEBI:15378"/>
        <dbReference type="ChEBI" id="CHEBI:43474"/>
        <dbReference type="ChEBI" id="CHEBI:58130"/>
        <dbReference type="ChEBI" id="CHEBI:58628"/>
        <dbReference type="EC" id="3.6.1.52"/>
    </reaction>
    <physiologicalReaction direction="left-to-right" evidence="4">
        <dbReference type="Rhea" id="RHEA:22385"/>
    </physiologicalReaction>
</comment>
<feature type="domain" description="Tyrosine-protein phosphatase" evidence="9">
    <location>
        <begin position="267"/>
        <end position="419"/>
    </location>
</feature>
<dbReference type="PROSITE" id="PS50054">
    <property type="entry name" value="TYR_PHOSPHATASE_DUAL"/>
    <property type="match status" value="1"/>
</dbReference>
<feature type="compositionally biased region" description="Low complexity" evidence="8">
    <location>
        <begin position="192"/>
        <end position="218"/>
    </location>
</feature>
<dbReference type="Gene3D" id="3.90.190.10">
    <property type="entry name" value="Protein tyrosine phosphatase superfamily"/>
    <property type="match status" value="1"/>
</dbReference>
<dbReference type="Proteomes" id="UP001176521">
    <property type="component" value="Unassembled WGS sequence"/>
</dbReference>
<dbReference type="PANTHER" id="PTHR31126:SF48">
    <property type="entry name" value="INOSITOL PHOSPHATASE SIW14"/>
    <property type="match status" value="1"/>
</dbReference>
<evidence type="ECO:0000313" key="11">
    <source>
        <dbReference type="EMBL" id="KAK0538953.1"/>
    </source>
</evidence>
<feature type="compositionally biased region" description="Basic residues" evidence="8">
    <location>
        <begin position="61"/>
        <end position="82"/>
    </location>
</feature>
<comment type="catalytic activity">
    <reaction evidence="5">
        <text>3,5-bis(diphospho)-1D-myo-inositol 1,2,4,6-tetrakisphosphate + H2O = 3-diphospho-1D-myo-inositol 1,2,4,5,6-pentakisphosphate + phosphate + 2 H(+)</text>
        <dbReference type="Rhea" id="RHEA:56312"/>
        <dbReference type="ChEBI" id="CHEBI:15377"/>
        <dbReference type="ChEBI" id="CHEBI:15378"/>
        <dbReference type="ChEBI" id="CHEBI:43474"/>
        <dbReference type="ChEBI" id="CHEBI:140372"/>
        <dbReference type="ChEBI" id="CHEBI:140374"/>
        <dbReference type="EC" id="3.6.1.52"/>
    </reaction>
    <physiologicalReaction direction="left-to-right" evidence="5">
        <dbReference type="Rhea" id="RHEA:56313"/>
    </physiologicalReaction>
</comment>
<accession>A0AAN6JTH4</accession>
<dbReference type="GO" id="GO:0016791">
    <property type="term" value="F:phosphatase activity"/>
    <property type="evidence" value="ECO:0007669"/>
    <property type="project" value="InterPro"/>
</dbReference>
<evidence type="ECO:0000259" key="10">
    <source>
        <dbReference type="PROSITE" id="PS50056"/>
    </source>
</evidence>
<dbReference type="InterPro" id="IPR020422">
    <property type="entry name" value="TYR_PHOSPHATASE_DUAL_dom"/>
</dbReference>
<evidence type="ECO:0000256" key="4">
    <source>
        <dbReference type="ARBA" id="ARBA00047342"/>
    </source>
</evidence>
<dbReference type="PANTHER" id="PTHR31126">
    <property type="entry name" value="TYROSINE-PROTEIN PHOSPHATASE"/>
    <property type="match status" value="1"/>
</dbReference>
<dbReference type="EMBL" id="JAPDMQ010000038">
    <property type="protein sequence ID" value="KAK0538953.1"/>
    <property type="molecule type" value="Genomic_DNA"/>
</dbReference>
<feature type="compositionally biased region" description="Low complexity" evidence="8">
    <location>
        <begin position="461"/>
        <end position="474"/>
    </location>
</feature>
<dbReference type="CDD" id="cd14528">
    <property type="entry name" value="PFA-DSP_Siw14"/>
    <property type="match status" value="1"/>
</dbReference>
<feature type="region of interest" description="Disordered" evidence="8">
    <location>
        <begin position="1"/>
        <end position="106"/>
    </location>
</feature>
<dbReference type="InterPro" id="IPR029021">
    <property type="entry name" value="Prot-tyrosine_phosphatase-like"/>
</dbReference>